<evidence type="ECO:0000256" key="2">
    <source>
        <dbReference type="ARBA" id="ARBA00044129"/>
    </source>
</evidence>
<dbReference type="GO" id="GO:0003735">
    <property type="term" value="F:structural constituent of ribosome"/>
    <property type="evidence" value="ECO:0007669"/>
    <property type="project" value="TreeGrafter"/>
</dbReference>
<sequence>MHAIRQSLRNIDQCQRAGLLGCLVKRSTPAITRTTDFVCRSTMLSAQFSGSAFQHSEAAPMSVSAKNASTDFSTNTKEALTLMHNQTKFYAIVEIKNRPYHVAKNDVIIVPRMNDLQIGDVITLDRVREMGSPDYIMQGNPYLDPRYYTIQATAIEHTVGKAIERKHRKRSGISKYVRMTSSYTLLRVCEMDVVDSR</sequence>
<dbReference type="PANTHER" id="PTHR21349:SF0">
    <property type="entry name" value="LARGE RIBOSOMAL SUBUNIT PROTEIN BL21M"/>
    <property type="match status" value="1"/>
</dbReference>
<dbReference type="OrthoDB" id="5994at2759"/>
<evidence type="ECO:0000313" key="4">
    <source>
        <dbReference type="Proteomes" id="UP000077115"/>
    </source>
</evidence>
<comment type="similarity">
    <text evidence="1">Belongs to the bacterial ribosomal protein bL21 family.</text>
</comment>
<organism evidence="3 4">
    <name type="scientific">Batrachochytrium dendrobatidis (strain JEL423)</name>
    <dbReference type="NCBI Taxonomy" id="403673"/>
    <lineage>
        <taxon>Eukaryota</taxon>
        <taxon>Fungi</taxon>
        <taxon>Fungi incertae sedis</taxon>
        <taxon>Chytridiomycota</taxon>
        <taxon>Chytridiomycota incertae sedis</taxon>
        <taxon>Chytridiomycetes</taxon>
        <taxon>Rhizophydiales</taxon>
        <taxon>Rhizophydiales incertae sedis</taxon>
        <taxon>Batrachochytrium</taxon>
    </lineage>
</organism>
<dbReference type="VEuPathDB" id="FungiDB:BDEG_22966"/>
<dbReference type="PANTHER" id="PTHR21349">
    <property type="entry name" value="50S RIBOSOMAL PROTEIN L21"/>
    <property type="match status" value="1"/>
</dbReference>
<dbReference type="InterPro" id="IPR036164">
    <property type="entry name" value="bL21-like_sf"/>
</dbReference>
<dbReference type="STRING" id="403673.A0A177WHD1"/>
<accession>A0A177WHD1</accession>
<dbReference type="GO" id="GO:0005762">
    <property type="term" value="C:mitochondrial large ribosomal subunit"/>
    <property type="evidence" value="ECO:0007669"/>
    <property type="project" value="TreeGrafter"/>
</dbReference>
<proteinExistence type="inferred from homology"/>
<evidence type="ECO:0000256" key="1">
    <source>
        <dbReference type="ARBA" id="ARBA00008563"/>
    </source>
</evidence>
<dbReference type="Proteomes" id="UP000077115">
    <property type="component" value="Unassembled WGS sequence"/>
</dbReference>
<dbReference type="Pfam" id="PF00829">
    <property type="entry name" value="Ribosomal_L21p"/>
    <property type="match status" value="1"/>
</dbReference>
<gene>
    <name evidence="3" type="ORF">BDEG_22966</name>
</gene>
<name>A0A177WHD1_BATDL</name>
<dbReference type="AlphaFoldDB" id="A0A177WHD1"/>
<dbReference type="eggNOG" id="KOG0453">
    <property type="taxonomic scope" value="Eukaryota"/>
</dbReference>
<dbReference type="EMBL" id="DS022302">
    <property type="protein sequence ID" value="OAJ39094.1"/>
    <property type="molecule type" value="Genomic_DNA"/>
</dbReference>
<feature type="non-terminal residue" evidence="3">
    <location>
        <position position="1"/>
    </location>
</feature>
<reference evidence="3 4" key="2">
    <citation type="submission" date="2016-05" db="EMBL/GenBank/DDBJ databases">
        <title>Lineage-specific infection strategies underlie the spectrum of fungal disease in amphibians.</title>
        <authorList>
            <person name="Cuomo C.A."/>
            <person name="Farrer R.A."/>
            <person name="James T."/>
            <person name="Longcore J."/>
            <person name="Birren B."/>
        </authorList>
    </citation>
    <scope>NUCLEOTIDE SEQUENCE [LARGE SCALE GENOMIC DNA]</scope>
    <source>
        <strain evidence="3 4">JEL423</strain>
    </source>
</reference>
<dbReference type="InterPro" id="IPR028909">
    <property type="entry name" value="bL21-like"/>
</dbReference>
<evidence type="ECO:0000313" key="3">
    <source>
        <dbReference type="EMBL" id="OAJ39094.1"/>
    </source>
</evidence>
<protein>
    <recommendedName>
        <fullName evidence="2">Large ribosomal subunit protein bL21m</fullName>
    </recommendedName>
</protein>
<dbReference type="SUPFAM" id="SSF141091">
    <property type="entry name" value="L21p-like"/>
    <property type="match status" value="1"/>
</dbReference>
<reference evidence="3 4" key="1">
    <citation type="submission" date="2006-10" db="EMBL/GenBank/DDBJ databases">
        <title>The Genome Sequence of Batrachochytrium dendrobatidis JEL423.</title>
        <authorList>
            <consortium name="The Broad Institute Genome Sequencing Platform"/>
            <person name="Birren B."/>
            <person name="Lander E."/>
            <person name="Galagan J."/>
            <person name="Cuomo C."/>
            <person name="Devon K."/>
            <person name="Jaffe D."/>
            <person name="Butler J."/>
            <person name="Alvarez P."/>
            <person name="Gnerre S."/>
            <person name="Grabherr M."/>
            <person name="Kleber M."/>
            <person name="Mauceli E."/>
            <person name="Brockman W."/>
            <person name="Young S."/>
            <person name="LaButti K."/>
            <person name="Sykes S."/>
            <person name="DeCaprio D."/>
            <person name="Crawford M."/>
            <person name="Koehrsen M."/>
            <person name="Engels R."/>
            <person name="Montgomery P."/>
            <person name="Pearson M."/>
            <person name="Howarth C."/>
            <person name="Larson L."/>
            <person name="White J."/>
            <person name="O'Leary S."/>
            <person name="Kodira C."/>
            <person name="Zeng Q."/>
            <person name="Yandava C."/>
            <person name="Alvarado L."/>
            <person name="Longcore J."/>
            <person name="James T."/>
        </authorList>
    </citation>
    <scope>NUCLEOTIDE SEQUENCE [LARGE SCALE GENOMIC DNA]</scope>
    <source>
        <strain evidence="3 4">JEL423</strain>
    </source>
</reference>